<accession>A0A859FCA5</accession>
<dbReference type="EMBL" id="CP041372">
    <property type="protein sequence ID" value="QKS70697.1"/>
    <property type="molecule type" value="Genomic_DNA"/>
</dbReference>
<sequence length="318" mass="35701">MAGHIPVEPLYAPKPKRPFRWLVRLLVFLVVMLTIVILGISVYVGLNMTRTDTKPLMGTPEDVDLPYEDMSYFSADGETSLSGWLIEPESDATATIIMSHGYRGNREEENVGFLSLANEFREEGYRVILYDFRNAGDSAGSITTIGDMEQDDLAGTVEWANERFDDPVILYGISMGAATTLGYAGREDSEDIASIVVDSPFSSLRSYLETNMSVWTNLPDFPFTPIILYTAPLYTGIDVDRLEPIEAVNSIYPTPILFIHSIDDPLIPYTESERMHALHPDAFDIWLPEGPDHVQTYPDMPEEYLERVLPFIEDALAN</sequence>
<feature type="domain" description="AB hydrolase-1" evidence="2">
    <location>
        <begin position="95"/>
        <end position="221"/>
    </location>
</feature>
<dbReference type="AlphaFoldDB" id="A0A859FCA5"/>
<dbReference type="InterPro" id="IPR052920">
    <property type="entry name" value="DNA-binding_regulatory"/>
</dbReference>
<dbReference type="SUPFAM" id="SSF53474">
    <property type="entry name" value="alpha/beta-Hydrolases"/>
    <property type="match status" value="1"/>
</dbReference>
<name>A0A859FCA5_9BACI</name>
<gene>
    <name evidence="3" type="ORF">FLK61_28575</name>
</gene>
<keyword evidence="1" id="KW-0812">Transmembrane</keyword>
<dbReference type="RefSeq" id="WP_176008733.1">
    <property type="nucleotide sequence ID" value="NZ_CP041372.2"/>
</dbReference>
<dbReference type="Gene3D" id="3.40.50.1820">
    <property type="entry name" value="alpha/beta hydrolase"/>
    <property type="match status" value="1"/>
</dbReference>
<keyword evidence="4" id="KW-1185">Reference proteome</keyword>
<keyword evidence="3" id="KW-0378">Hydrolase</keyword>
<dbReference type="KEGG" id="psua:FLK61_28575"/>
<dbReference type="PANTHER" id="PTHR43358">
    <property type="entry name" value="ALPHA/BETA-HYDROLASE"/>
    <property type="match status" value="1"/>
</dbReference>
<proteinExistence type="predicted"/>
<evidence type="ECO:0000313" key="4">
    <source>
        <dbReference type="Proteomes" id="UP000318138"/>
    </source>
</evidence>
<evidence type="ECO:0000313" key="3">
    <source>
        <dbReference type="EMBL" id="QKS70697.1"/>
    </source>
</evidence>
<dbReference type="InterPro" id="IPR000073">
    <property type="entry name" value="AB_hydrolase_1"/>
</dbReference>
<protein>
    <submittedName>
        <fullName evidence="3">Alpha/beta fold hydrolase</fullName>
    </submittedName>
</protein>
<evidence type="ECO:0000256" key="1">
    <source>
        <dbReference type="SAM" id="Phobius"/>
    </source>
</evidence>
<dbReference type="InterPro" id="IPR029058">
    <property type="entry name" value="AB_hydrolase_fold"/>
</dbReference>
<keyword evidence="1" id="KW-0472">Membrane</keyword>
<dbReference type="Proteomes" id="UP000318138">
    <property type="component" value="Chromosome"/>
</dbReference>
<evidence type="ECO:0000259" key="2">
    <source>
        <dbReference type="Pfam" id="PF00561"/>
    </source>
</evidence>
<keyword evidence="1" id="KW-1133">Transmembrane helix</keyword>
<dbReference type="Pfam" id="PF00561">
    <property type="entry name" value="Abhydrolase_1"/>
    <property type="match status" value="1"/>
</dbReference>
<dbReference type="GO" id="GO:0016787">
    <property type="term" value="F:hydrolase activity"/>
    <property type="evidence" value="ECO:0007669"/>
    <property type="project" value="UniProtKB-KW"/>
</dbReference>
<reference evidence="4" key="1">
    <citation type="submission" date="2019-07" db="EMBL/GenBank/DDBJ databases">
        <title>Bacillus alkalisoli sp. nov. isolated from saline soil.</title>
        <authorList>
            <person name="Sun J.-Q."/>
            <person name="Xu L."/>
        </authorList>
    </citation>
    <scope>NUCLEOTIDE SEQUENCE [LARGE SCALE GENOMIC DNA]</scope>
    <source>
        <strain evidence="4">M4U3P1</strain>
    </source>
</reference>
<feature type="transmembrane region" description="Helical" evidence="1">
    <location>
        <begin position="21"/>
        <end position="46"/>
    </location>
</feature>
<dbReference type="PANTHER" id="PTHR43358:SF4">
    <property type="entry name" value="ALPHA_BETA HYDROLASE FOLD-1 DOMAIN-CONTAINING PROTEIN"/>
    <property type="match status" value="1"/>
</dbReference>
<organism evidence="3 4">
    <name type="scientific">Paenalkalicoccus suaedae</name>
    <dbReference type="NCBI Taxonomy" id="2592382"/>
    <lineage>
        <taxon>Bacteria</taxon>
        <taxon>Bacillati</taxon>
        <taxon>Bacillota</taxon>
        <taxon>Bacilli</taxon>
        <taxon>Bacillales</taxon>
        <taxon>Bacillaceae</taxon>
        <taxon>Paenalkalicoccus</taxon>
    </lineage>
</organism>